<feature type="non-terminal residue" evidence="1">
    <location>
        <position position="144"/>
    </location>
</feature>
<reference evidence="1" key="1">
    <citation type="journal article" date="2015" name="Nature">
        <title>Complex archaea that bridge the gap between prokaryotes and eukaryotes.</title>
        <authorList>
            <person name="Spang A."/>
            <person name="Saw J.H."/>
            <person name="Jorgensen S.L."/>
            <person name="Zaremba-Niedzwiedzka K."/>
            <person name="Martijn J."/>
            <person name="Lind A.E."/>
            <person name="van Eijk R."/>
            <person name="Schleper C."/>
            <person name="Guy L."/>
            <person name="Ettema T.J."/>
        </authorList>
    </citation>
    <scope>NUCLEOTIDE SEQUENCE</scope>
</reference>
<dbReference type="Gene3D" id="3.30.200.210">
    <property type="match status" value="1"/>
</dbReference>
<sequence length="144" mass="15139">MVANGQTTEATARCTLCPAVCELALTAAGPDLWRCEFPETAGEGLCPRGAAMGELLGHRDRILTPARRDSEGLQPTDMAGACRAILDAAGDKRVVFLLDGNVPLEQIAAAAAWCDAWPQAQLCLVIEPADEQLLQGTEASGADY</sequence>
<evidence type="ECO:0008006" key="2">
    <source>
        <dbReference type="Google" id="ProtNLM"/>
    </source>
</evidence>
<dbReference type="EMBL" id="LAZR01045614">
    <property type="protein sequence ID" value="KKK98446.1"/>
    <property type="molecule type" value="Genomic_DNA"/>
</dbReference>
<gene>
    <name evidence="1" type="ORF">LCGC14_2642660</name>
</gene>
<dbReference type="AlphaFoldDB" id="A0A0F9CPA5"/>
<protein>
    <recommendedName>
        <fullName evidence="2">4Fe-4S Mo/W bis-MGD-type domain-containing protein</fullName>
    </recommendedName>
</protein>
<organism evidence="1">
    <name type="scientific">marine sediment metagenome</name>
    <dbReference type="NCBI Taxonomy" id="412755"/>
    <lineage>
        <taxon>unclassified sequences</taxon>
        <taxon>metagenomes</taxon>
        <taxon>ecological metagenomes</taxon>
    </lineage>
</organism>
<proteinExistence type="predicted"/>
<evidence type="ECO:0000313" key="1">
    <source>
        <dbReference type="EMBL" id="KKK98446.1"/>
    </source>
</evidence>
<name>A0A0F9CPA5_9ZZZZ</name>
<accession>A0A0F9CPA5</accession>
<comment type="caution">
    <text evidence="1">The sequence shown here is derived from an EMBL/GenBank/DDBJ whole genome shotgun (WGS) entry which is preliminary data.</text>
</comment>
<dbReference type="SUPFAM" id="SSF53706">
    <property type="entry name" value="Formate dehydrogenase/DMSO reductase, domains 1-3"/>
    <property type="match status" value="1"/>
</dbReference>